<name>A0A931AJ81_9ACTN</name>
<organism evidence="2 3">
    <name type="scientific">Nonomuraea cypriaca</name>
    <dbReference type="NCBI Taxonomy" id="1187855"/>
    <lineage>
        <taxon>Bacteria</taxon>
        <taxon>Bacillati</taxon>
        <taxon>Actinomycetota</taxon>
        <taxon>Actinomycetes</taxon>
        <taxon>Streptosporangiales</taxon>
        <taxon>Streptosporangiaceae</taxon>
        <taxon>Nonomuraea</taxon>
    </lineage>
</organism>
<keyword evidence="1" id="KW-0472">Membrane</keyword>
<reference evidence="2" key="1">
    <citation type="submission" date="2020-11" db="EMBL/GenBank/DDBJ databases">
        <title>Whole-genome analyses of Nonomuraea sp. K274.</title>
        <authorList>
            <person name="Veyisoglu A."/>
        </authorList>
    </citation>
    <scope>NUCLEOTIDE SEQUENCE</scope>
    <source>
        <strain evidence="2">K274</strain>
    </source>
</reference>
<protein>
    <submittedName>
        <fullName evidence="2">Uncharacterized protein</fullName>
    </submittedName>
</protein>
<keyword evidence="1" id="KW-1133">Transmembrane helix</keyword>
<comment type="caution">
    <text evidence="2">The sequence shown here is derived from an EMBL/GenBank/DDBJ whole genome shotgun (WGS) entry which is preliminary data.</text>
</comment>
<keyword evidence="3" id="KW-1185">Reference proteome</keyword>
<evidence type="ECO:0000313" key="3">
    <source>
        <dbReference type="Proteomes" id="UP000605361"/>
    </source>
</evidence>
<evidence type="ECO:0000313" key="2">
    <source>
        <dbReference type="EMBL" id="MBF8191384.1"/>
    </source>
</evidence>
<feature type="transmembrane region" description="Helical" evidence="1">
    <location>
        <begin position="33"/>
        <end position="54"/>
    </location>
</feature>
<gene>
    <name evidence="2" type="ORF">ITP53_37935</name>
</gene>
<accession>A0A931AJ81</accession>
<keyword evidence="1" id="KW-0812">Transmembrane</keyword>
<dbReference type="RefSeq" id="WP_195900292.1">
    <property type="nucleotide sequence ID" value="NZ_JADOGI010000158.1"/>
</dbReference>
<dbReference type="AlphaFoldDB" id="A0A931AJ81"/>
<dbReference type="EMBL" id="JADOGI010000158">
    <property type="protein sequence ID" value="MBF8191384.1"/>
    <property type="molecule type" value="Genomic_DNA"/>
</dbReference>
<sequence length="119" mass="13441">MVIRPGRSWWHVREHRAPAQYRTQWRAGRPRRLLVRLALSVASFAVAAWAWSWWVGLAAAAVAAAADTFQRWRVHPPAAAWRKGARATARRLRALELAGYAVLHDRQLPRSKANIGNCG</sequence>
<proteinExistence type="predicted"/>
<dbReference type="Proteomes" id="UP000605361">
    <property type="component" value="Unassembled WGS sequence"/>
</dbReference>
<evidence type="ECO:0000256" key="1">
    <source>
        <dbReference type="SAM" id="Phobius"/>
    </source>
</evidence>